<dbReference type="EMBL" id="CP036526">
    <property type="protein sequence ID" value="QDT09665.1"/>
    <property type="molecule type" value="Genomic_DNA"/>
</dbReference>
<reference evidence="2 3" key="1">
    <citation type="submission" date="2019-02" db="EMBL/GenBank/DDBJ databases">
        <title>Deep-cultivation of Planctomycetes and their phenomic and genomic characterization uncovers novel biology.</title>
        <authorList>
            <person name="Wiegand S."/>
            <person name="Jogler M."/>
            <person name="Boedeker C."/>
            <person name="Pinto D."/>
            <person name="Vollmers J."/>
            <person name="Rivas-Marin E."/>
            <person name="Kohn T."/>
            <person name="Peeters S.H."/>
            <person name="Heuer A."/>
            <person name="Rast P."/>
            <person name="Oberbeckmann S."/>
            <person name="Bunk B."/>
            <person name="Jeske O."/>
            <person name="Meyerdierks A."/>
            <person name="Storesund J.E."/>
            <person name="Kallscheuer N."/>
            <person name="Luecker S."/>
            <person name="Lage O.M."/>
            <person name="Pohl T."/>
            <person name="Merkel B.J."/>
            <person name="Hornburger P."/>
            <person name="Mueller R.-W."/>
            <person name="Bruemmer F."/>
            <person name="Labrenz M."/>
            <person name="Spormann A.M."/>
            <person name="Op den Camp H."/>
            <person name="Overmann J."/>
            <person name="Amann R."/>
            <person name="Jetten M.S.M."/>
            <person name="Mascher T."/>
            <person name="Medema M.H."/>
            <person name="Devos D.P."/>
            <person name="Kaster A.-K."/>
            <person name="Ovreas L."/>
            <person name="Rohde M."/>
            <person name="Galperin M.Y."/>
            <person name="Jogler C."/>
        </authorList>
    </citation>
    <scope>NUCLEOTIDE SEQUENCE [LARGE SCALE GENOMIC DNA]</scope>
    <source>
        <strain evidence="2 3">K23_9</strain>
    </source>
</reference>
<protein>
    <recommendedName>
        <fullName evidence="4">Secreted protein</fullName>
    </recommendedName>
</protein>
<evidence type="ECO:0000313" key="2">
    <source>
        <dbReference type="EMBL" id="QDT09665.1"/>
    </source>
</evidence>
<accession>A0A517NRD3</accession>
<gene>
    <name evidence="2" type="ORF">K239x_16130</name>
</gene>
<keyword evidence="1" id="KW-0732">Signal</keyword>
<dbReference type="RefSeq" id="WP_145417237.1">
    <property type="nucleotide sequence ID" value="NZ_CP036526.1"/>
</dbReference>
<dbReference type="Proteomes" id="UP000319817">
    <property type="component" value="Chromosome"/>
</dbReference>
<dbReference type="PROSITE" id="PS51257">
    <property type="entry name" value="PROKAR_LIPOPROTEIN"/>
    <property type="match status" value="1"/>
</dbReference>
<evidence type="ECO:0000313" key="3">
    <source>
        <dbReference type="Proteomes" id="UP000319817"/>
    </source>
</evidence>
<name>A0A517NRD3_9BACT</name>
<keyword evidence="3" id="KW-1185">Reference proteome</keyword>
<organism evidence="2 3">
    <name type="scientific">Stieleria marina</name>
    <dbReference type="NCBI Taxonomy" id="1930275"/>
    <lineage>
        <taxon>Bacteria</taxon>
        <taxon>Pseudomonadati</taxon>
        <taxon>Planctomycetota</taxon>
        <taxon>Planctomycetia</taxon>
        <taxon>Pirellulales</taxon>
        <taxon>Pirellulaceae</taxon>
        <taxon>Stieleria</taxon>
    </lineage>
</organism>
<dbReference type="AlphaFoldDB" id="A0A517NRD3"/>
<evidence type="ECO:0000256" key="1">
    <source>
        <dbReference type="SAM" id="SignalP"/>
    </source>
</evidence>
<evidence type="ECO:0008006" key="4">
    <source>
        <dbReference type="Google" id="ProtNLM"/>
    </source>
</evidence>
<sequence length="60" mass="6538" precursor="true">MKITHLFLLACCFTLTVAGCSGNEENTVITDDLTADDFAKYEADLAKANGEGNYDEESEE</sequence>
<feature type="chain" id="PRO_5021920960" description="Secreted protein" evidence="1">
    <location>
        <begin position="19"/>
        <end position="60"/>
    </location>
</feature>
<proteinExistence type="predicted"/>
<feature type="signal peptide" evidence="1">
    <location>
        <begin position="1"/>
        <end position="18"/>
    </location>
</feature>